<dbReference type="InterPro" id="IPR052017">
    <property type="entry name" value="TSUP"/>
</dbReference>
<dbReference type="PANTHER" id="PTHR30269">
    <property type="entry name" value="TRANSMEMBRANE PROTEIN YFCA"/>
    <property type="match status" value="1"/>
</dbReference>
<dbReference type="InterPro" id="IPR002781">
    <property type="entry name" value="TM_pro_TauE-like"/>
</dbReference>
<evidence type="ECO:0000256" key="3">
    <source>
        <dbReference type="ARBA" id="ARBA00022448"/>
    </source>
</evidence>
<keyword evidence="3" id="KW-0813">Transport</keyword>
<feature type="transmembrane region" description="Helical" evidence="8">
    <location>
        <begin position="6"/>
        <end position="26"/>
    </location>
</feature>
<evidence type="ECO:0000256" key="6">
    <source>
        <dbReference type="ARBA" id="ARBA00022989"/>
    </source>
</evidence>
<feature type="transmembrane region" description="Helical" evidence="8">
    <location>
        <begin position="157"/>
        <end position="177"/>
    </location>
</feature>
<sequence length="262" mass="26125">MDLFEVLAVIGAGLGAGLVVTAVGAGSLVSFPILLGVGLSPVVANVCNTVGLVPGGLSGSWGYRRELAGKAPLVRAVALSSGLGALAGAALLLVMPPSAFAQVVPWLVILAATLVAVQPLVSGWLRRRAVRRGTVRVPSGTGLPPSLGGVSSVVGVYGGYFGAGQGVMLVACLALGLEETLQVVNGLKNVAVLAANVAASVVFVAVAPLDWAVVGLVALGSVVGGWAGAHLGRRLPPTVFRVLVVGFGYVVGLRLLVAGQLY</sequence>
<dbReference type="EMBL" id="JAIEZQ010000001">
    <property type="protein sequence ID" value="MBY9073968.1"/>
    <property type="molecule type" value="Genomic_DNA"/>
</dbReference>
<keyword evidence="4 8" id="KW-1003">Cell membrane</keyword>
<evidence type="ECO:0000256" key="8">
    <source>
        <dbReference type="RuleBase" id="RU363041"/>
    </source>
</evidence>
<keyword evidence="5 8" id="KW-0812">Transmembrane</keyword>
<evidence type="ECO:0000256" key="2">
    <source>
        <dbReference type="ARBA" id="ARBA00009142"/>
    </source>
</evidence>
<organism evidence="9 10">
    <name type="scientific">Nocardioides jiangsuensis</name>
    <dbReference type="NCBI Taxonomy" id="2866161"/>
    <lineage>
        <taxon>Bacteria</taxon>
        <taxon>Bacillati</taxon>
        <taxon>Actinomycetota</taxon>
        <taxon>Actinomycetes</taxon>
        <taxon>Propionibacteriales</taxon>
        <taxon>Nocardioidaceae</taxon>
        <taxon>Nocardioides</taxon>
    </lineage>
</organism>
<evidence type="ECO:0000313" key="10">
    <source>
        <dbReference type="Proteomes" id="UP000754710"/>
    </source>
</evidence>
<keyword evidence="7 8" id="KW-0472">Membrane</keyword>
<evidence type="ECO:0000313" key="9">
    <source>
        <dbReference type="EMBL" id="MBY9073968.1"/>
    </source>
</evidence>
<dbReference type="Pfam" id="PF01925">
    <property type="entry name" value="TauE"/>
    <property type="match status" value="1"/>
</dbReference>
<name>A0ABS7RG04_9ACTN</name>
<evidence type="ECO:0000256" key="7">
    <source>
        <dbReference type="ARBA" id="ARBA00023136"/>
    </source>
</evidence>
<accession>A0ABS7RG04</accession>
<comment type="similarity">
    <text evidence="2 8">Belongs to the 4-toluene sulfonate uptake permease (TSUP) (TC 2.A.102) family.</text>
</comment>
<keyword evidence="10" id="KW-1185">Reference proteome</keyword>
<protein>
    <recommendedName>
        <fullName evidence="8">Probable membrane transporter protein</fullName>
    </recommendedName>
</protein>
<feature type="transmembrane region" description="Helical" evidence="8">
    <location>
        <begin position="189"/>
        <end position="207"/>
    </location>
</feature>
<comment type="caution">
    <text evidence="9">The sequence shown here is derived from an EMBL/GenBank/DDBJ whole genome shotgun (WGS) entry which is preliminary data.</text>
</comment>
<comment type="subcellular location">
    <subcellularLocation>
        <location evidence="1 8">Cell membrane</location>
        <topology evidence="1 8">Multi-pass membrane protein</topology>
    </subcellularLocation>
</comment>
<evidence type="ECO:0000256" key="1">
    <source>
        <dbReference type="ARBA" id="ARBA00004651"/>
    </source>
</evidence>
<gene>
    <name evidence="9" type="ORF">K1X13_03945</name>
</gene>
<feature type="transmembrane region" description="Helical" evidence="8">
    <location>
        <begin position="213"/>
        <end position="232"/>
    </location>
</feature>
<dbReference type="RefSeq" id="WP_221023704.1">
    <property type="nucleotide sequence ID" value="NZ_JAIEZQ010000001.1"/>
</dbReference>
<feature type="transmembrane region" description="Helical" evidence="8">
    <location>
        <begin position="239"/>
        <end position="257"/>
    </location>
</feature>
<proteinExistence type="inferred from homology"/>
<reference evidence="9 10" key="1">
    <citation type="submission" date="2021-08" db="EMBL/GenBank/DDBJ databases">
        <title>Nocardioides bacterium WL0053 sp. nov., isolated from the sediment.</title>
        <authorList>
            <person name="Wang L."/>
            <person name="Zhang D."/>
            <person name="Zhang A."/>
        </authorList>
    </citation>
    <scope>NUCLEOTIDE SEQUENCE [LARGE SCALE GENOMIC DNA]</scope>
    <source>
        <strain evidence="9 10">WL0053</strain>
    </source>
</reference>
<feature type="transmembrane region" description="Helical" evidence="8">
    <location>
        <begin position="33"/>
        <end position="53"/>
    </location>
</feature>
<keyword evidence="6 8" id="KW-1133">Transmembrane helix</keyword>
<evidence type="ECO:0000256" key="5">
    <source>
        <dbReference type="ARBA" id="ARBA00022692"/>
    </source>
</evidence>
<feature type="transmembrane region" description="Helical" evidence="8">
    <location>
        <begin position="73"/>
        <end position="94"/>
    </location>
</feature>
<feature type="transmembrane region" description="Helical" evidence="8">
    <location>
        <begin position="106"/>
        <end position="125"/>
    </location>
</feature>
<dbReference type="PANTHER" id="PTHR30269:SF0">
    <property type="entry name" value="MEMBRANE TRANSPORTER PROTEIN YFCA-RELATED"/>
    <property type="match status" value="1"/>
</dbReference>
<evidence type="ECO:0000256" key="4">
    <source>
        <dbReference type="ARBA" id="ARBA00022475"/>
    </source>
</evidence>
<dbReference type="Proteomes" id="UP000754710">
    <property type="component" value="Unassembled WGS sequence"/>
</dbReference>